<protein>
    <submittedName>
        <fullName evidence="2 3">Uncharacterized protein</fullName>
    </submittedName>
</protein>
<dbReference type="AlphaFoldDB" id="A0A084WLI1"/>
<gene>
    <name evidence="2" type="ORF">ZHAS_00019130</name>
</gene>
<dbReference type="Proteomes" id="UP000030765">
    <property type="component" value="Unassembled WGS sequence"/>
</dbReference>
<dbReference type="EMBL" id="ATLV01024245">
    <property type="status" value="NOT_ANNOTATED_CDS"/>
    <property type="molecule type" value="Genomic_DNA"/>
</dbReference>
<organism evidence="2">
    <name type="scientific">Anopheles sinensis</name>
    <name type="common">Mosquito</name>
    <dbReference type="NCBI Taxonomy" id="74873"/>
    <lineage>
        <taxon>Eukaryota</taxon>
        <taxon>Metazoa</taxon>
        <taxon>Ecdysozoa</taxon>
        <taxon>Arthropoda</taxon>
        <taxon>Hexapoda</taxon>
        <taxon>Insecta</taxon>
        <taxon>Pterygota</taxon>
        <taxon>Neoptera</taxon>
        <taxon>Endopterygota</taxon>
        <taxon>Diptera</taxon>
        <taxon>Nematocera</taxon>
        <taxon>Culicoidea</taxon>
        <taxon>Culicidae</taxon>
        <taxon>Anophelinae</taxon>
        <taxon>Anopheles</taxon>
    </lineage>
</organism>
<proteinExistence type="predicted"/>
<dbReference type="EMBL" id="KE525350">
    <property type="protein sequence ID" value="KFB51075.1"/>
    <property type="molecule type" value="Genomic_DNA"/>
</dbReference>
<name>A0A084WLI1_ANOSI</name>
<reference evidence="3" key="2">
    <citation type="submission" date="2020-05" db="UniProtKB">
        <authorList>
            <consortium name="EnsemblMetazoa"/>
        </authorList>
    </citation>
    <scope>IDENTIFICATION</scope>
</reference>
<reference evidence="2 4" key="1">
    <citation type="journal article" date="2014" name="BMC Genomics">
        <title>Genome sequence of Anopheles sinensis provides insight into genetics basis of mosquito competence for malaria parasites.</title>
        <authorList>
            <person name="Zhou D."/>
            <person name="Zhang D."/>
            <person name="Ding G."/>
            <person name="Shi L."/>
            <person name="Hou Q."/>
            <person name="Ye Y."/>
            <person name="Xu Y."/>
            <person name="Zhou H."/>
            <person name="Xiong C."/>
            <person name="Li S."/>
            <person name="Yu J."/>
            <person name="Hong S."/>
            <person name="Yu X."/>
            <person name="Zou P."/>
            <person name="Chen C."/>
            <person name="Chang X."/>
            <person name="Wang W."/>
            <person name="Lv Y."/>
            <person name="Sun Y."/>
            <person name="Ma L."/>
            <person name="Shen B."/>
            <person name="Zhu C."/>
        </authorList>
    </citation>
    <scope>NUCLEOTIDE SEQUENCE [LARGE SCALE GENOMIC DNA]</scope>
</reference>
<accession>A0A084WLI1</accession>
<evidence type="ECO:0000256" key="1">
    <source>
        <dbReference type="SAM" id="MobiDB-lite"/>
    </source>
</evidence>
<keyword evidence="4" id="KW-1185">Reference proteome</keyword>
<feature type="region of interest" description="Disordered" evidence="1">
    <location>
        <begin position="15"/>
        <end position="40"/>
    </location>
</feature>
<sequence length="72" mass="8007">MEYFLRRYTTFKTGVAGPETPHGGVTTTETEKKPTHGRKDTFRGFHSSFLGHVLAIARGIHETERMEAGTVA</sequence>
<feature type="compositionally biased region" description="Basic and acidic residues" evidence="1">
    <location>
        <begin position="29"/>
        <end position="40"/>
    </location>
</feature>
<evidence type="ECO:0000313" key="3">
    <source>
        <dbReference type="EnsemblMetazoa" id="ASIC019130-PA"/>
    </source>
</evidence>
<dbReference type="VEuPathDB" id="VectorBase:ASIC019130"/>
<dbReference type="EnsemblMetazoa" id="ASIC019130-RA">
    <property type="protein sequence ID" value="ASIC019130-PA"/>
    <property type="gene ID" value="ASIC019130"/>
</dbReference>
<evidence type="ECO:0000313" key="2">
    <source>
        <dbReference type="EMBL" id="KFB51075.1"/>
    </source>
</evidence>
<evidence type="ECO:0000313" key="4">
    <source>
        <dbReference type="Proteomes" id="UP000030765"/>
    </source>
</evidence>